<feature type="domain" description="Type I restriction modification DNA specificity" evidence="4">
    <location>
        <begin position="205"/>
        <end position="368"/>
    </location>
</feature>
<dbReference type="Pfam" id="PF01420">
    <property type="entry name" value="Methylase_S"/>
    <property type="match status" value="2"/>
</dbReference>
<keyword evidence="7" id="KW-1185">Reference proteome</keyword>
<proteinExistence type="inferred from homology"/>
<dbReference type="GO" id="GO:0003677">
    <property type="term" value="F:DNA binding"/>
    <property type="evidence" value="ECO:0007669"/>
    <property type="project" value="UniProtKB-KW"/>
</dbReference>
<dbReference type="EMBL" id="PJND01000009">
    <property type="protein sequence ID" value="PKW20533.1"/>
    <property type="molecule type" value="Genomic_DNA"/>
</dbReference>
<dbReference type="GO" id="GO:0009307">
    <property type="term" value="P:DNA restriction-modification system"/>
    <property type="evidence" value="ECO:0007669"/>
    <property type="project" value="UniProtKB-KW"/>
</dbReference>
<dbReference type="InterPro" id="IPR000055">
    <property type="entry name" value="Restrct_endonuc_typeI_TRD"/>
</dbReference>
<sequence>MDKLKIKKLSEVCIINPKKSELGKFNNELKVSFVPMNLLIEDNQNFSSNIIKPLIEVYKGYTYFQNNDVVLAKVTPCFENGKLGIATNLENNIGFGSSEFHILRPKETVSSKWIYYSLKTSSFIHLAKLSMTGAGGLKRVPTKFIEDWSIFVPSPTEQNKIVKKLDTIFEKIDNSITLLEDNLNYSKALINSSLDGEFSALELKYRKKTLAEIVTVINGRAYKQSEMFNAGKYPILRVGNFFSNRGWYYSNMELEENKYCEKGDLLYAWSASFGPKIWDGEKSIYHYHIWKLVPLSDNVSKKFLYYLLERDTDKIKEEGGRGVGMIHITKGNIEKRMMVLPPLDVQEQTVSRIEKLYNLHEKMTKELKIKLDNMKALKSSLLDQAFKGEL</sequence>
<reference evidence="6 8" key="2">
    <citation type="submission" date="2018-10" db="EMBL/GenBank/DDBJ databases">
        <title>Genomic Encyclopedia of Archaeal and Bacterial Type Strains, Phase II (KMG-II): from individual species to whole genera.</title>
        <authorList>
            <person name="Goeker M."/>
        </authorList>
    </citation>
    <scope>NUCLEOTIDE SEQUENCE [LARGE SCALE GENOMIC DNA]</scope>
    <source>
        <strain evidence="6 8">DSM 21886</strain>
    </source>
</reference>
<dbReference type="AlphaFoldDB" id="A0A497U8E6"/>
<evidence type="ECO:0000256" key="2">
    <source>
        <dbReference type="ARBA" id="ARBA00022747"/>
    </source>
</evidence>
<evidence type="ECO:0000256" key="1">
    <source>
        <dbReference type="ARBA" id="ARBA00010923"/>
    </source>
</evidence>
<dbReference type="PANTHER" id="PTHR43140">
    <property type="entry name" value="TYPE-1 RESTRICTION ENZYME ECOKI SPECIFICITY PROTEIN"/>
    <property type="match status" value="1"/>
</dbReference>
<feature type="domain" description="Type I restriction modification DNA specificity" evidence="4">
    <location>
        <begin position="2"/>
        <end position="174"/>
    </location>
</feature>
<evidence type="ECO:0000259" key="4">
    <source>
        <dbReference type="Pfam" id="PF01420"/>
    </source>
</evidence>
<dbReference type="CDD" id="cd17254">
    <property type="entry name" value="RMtype1_S_FclI-TRD1-CR1_like"/>
    <property type="match status" value="1"/>
</dbReference>
<reference evidence="5 7" key="1">
    <citation type="submission" date="2017-12" db="EMBL/GenBank/DDBJ databases">
        <title>Genomic Encyclopedia of Type Strains, Phase III (KMG-III): the genomes of soil and plant-associated and newly described type strains.</title>
        <authorList>
            <person name="Whitman W."/>
        </authorList>
    </citation>
    <scope>NUCLEOTIDE SEQUENCE [LARGE SCALE GENOMIC DNA]</scope>
    <source>
        <strain evidence="5 7">IP-10</strain>
    </source>
</reference>
<evidence type="ECO:0000313" key="8">
    <source>
        <dbReference type="Proteomes" id="UP000275027"/>
    </source>
</evidence>
<comment type="similarity">
    <text evidence="1">Belongs to the type-I restriction system S methylase family.</text>
</comment>
<dbReference type="Proteomes" id="UP000233767">
    <property type="component" value="Unassembled WGS sequence"/>
</dbReference>
<dbReference type="Gene3D" id="3.90.220.20">
    <property type="entry name" value="DNA methylase specificity domains"/>
    <property type="match status" value="2"/>
</dbReference>
<protein>
    <submittedName>
        <fullName evidence="6">Type I restriction enzyme S subunit</fullName>
    </submittedName>
</protein>
<dbReference type="EMBL" id="RCCB01000013">
    <property type="protein sequence ID" value="RLJ23976.1"/>
    <property type="molecule type" value="Genomic_DNA"/>
</dbReference>
<comment type="caution">
    <text evidence="6">The sequence shown here is derived from an EMBL/GenBank/DDBJ whole genome shotgun (WGS) entry which is preliminary data.</text>
</comment>
<dbReference type="InterPro" id="IPR044946">
    <property type="entry name" value="Restrct_endonuc_typeI_TRD_sf"/>
</dbReference>
<dbReference type="InterPro" id="IPR051212">
    <property type="entry name" value="Type-I_RE_S_subunit"/>
</dbReference>
<keyword evidence="3" id="KW-0238">DNA-binding</keyword>
<keyword evidence="2" id="KW-0680">Restriction system</keyword>
<dbReference type="Proteomes" id="UP000275027">
    <property type="component" value="Unassembled WGS sequence"/>
</dbReference>
<organism evidence="6 8">
    <name type="scientific">Flavobacterium lindanitolerans</name>
    <dbReference type="NCBI Taxonomy" id="428988"/>
    <lineage>
        <taxon>Bacteria</taxon>
        <taxon>Pseudomonadati</taxon>
        <taxon>Bacteroidota</taxon>
        <taxon>Flavobacteriia</taxon>
        <taxon>Flavobacteriales</taxon>
        <taxon>Flavobacteriaceae</taxon>
        <taxon>Flavobacterium</taxon>
    </lineage>
</organism>
<dbReference type="RefSeq" id="WP_078691057.1">
    <property type="nucleotide sequence ID" value="NZ_PJND01000009.1"/>
</dbReference>
<name>A0A497U8E6_9FLAO</name>
<dbReference type="SUPFAM" id="SSF116734">
    <property type="entry name" value="DNA methylase specificity domain"/>
    <property type="match status" value="2"/>
</dbReference>
<gene>
    <name evidence="5" type="ORF">B0G92_2683</name>
    <name evidence="6" type="ORF">CLV50_2693</name>
</gene>
<accession>A0A497U8E6</accession>
<evidence type="ECO:0000313" key="7">
    <source>
        <dbReference type="Proteomes" id="UP000233767"/>
    </source>
</evidence>
<dbReference type="PANTHER" id="PTHR43140:SF1">
    <property type="entry name" value="TYPE I RESTRICTION ENZYME ECOKI SPECIFICITY SUBUNIT"/>
    <property type="match status" value="1"/>
</dbReference>
<evidence type="ECO:0000313" key="6">
    <source>
        <dbReference type="EMBL" id="RLJ23976.1"/>
    </source>
</evidence>
<evidence type="ECO:0000313" key="5">
    <source>
        <dbReference type="EMBL" id="PKW20533.1"/>
    </source>
</evidence>
<dbReference type="CDD" id="cd17260">
    <property type="entry name" value="RMtype1_S_EcoEI-TRD1-CR1_like"/>
    <property type="match status" value="1"/>
</dbReference>
<evidence type="ECO:0000256" key="3">
    <source>
        <dbReference type="ARBA" id="ARBA00023125"/>
    </source>
</evidence>